<organism evidence="3 4">
    <name type="scientific">Elysia chlorotica</name>
    <name type="common">Eastern emerald elysia</name>
    <name type="synonym">Sea slug</name>
    <dbReference type="NCBI Taxonomy" id="188477"/>
    <lineage>
        <taxon>Eukaryota</taxon>
        <taxon>Metazoa</taxon>
        <taxon>Spiralia</taxon>
        <taxon>Lophotrochozoa</taxon>
        <taxon>Mollusca</taxon>
        <taxon>Gastropoda</taxon>
        <taxon>Heterobranchia</taxon>
        <taxon>Euthyneura</taxon>
        <taxon>Panpulmonata</taxon>
        <taxon>Sacoglossa</taxon>
        <taxon>Placobranchoidea</taxon>
        <taxon>Plakobranchidae</taxon>
        <taxon>Elysia</taxon>
    </lineage>
</organism>
<proteinExistence type="predicted"/>
<feature type="region of interest" description="Disordered" evidence="1">
    <location>
        <begin position="496"/>
        <end position="516"/>
    </location>
</feature>
<evidence type="ECO:0000313" key="3">
    <source>
        <dbReference type="EMBL" id="RUS83762.1"/>
    </source>
</evidence>
<evidence type="ECO:0008006" key="5">
    <source>
        <dbReference type="Google" id="ProtNLM"/>
    </source>
</evidence>
<sequence>MFGFKPQPFHIIPQLLYLLLLVVLSECRTTNLTTSQCYPRCGLNAICSPKGACSCPLGHPLGDPGFACYSPEKSACFAFGDPQITGFHGEKSRIMFPCKITVAQFDTPMQGHHGGPIISKQPTENIERFSKADPKPNRCWVVVASTTRLSAGGQYYTESMDVKLVVNRRGAAESVWVHLEAGHVYYKKWGFPQILSTRDCETVRVDKSPVSICHAQIRGQWVISAPDCGHTEIVFRPWDVERESQPDVVGFGILTNMGYWLPTSNNICLATRLVTEFQPQSTSVWPPGEFQPQSTCLSGHQTSVLEPVHNIAYIVLMLDVKPTQLNSWGLKNRGHSDYKALGDNGGGRYVTEFQPLSTTVWPPGEFQPQSTYVWPPGEFQPQSTYVWPPGELRSPNLNQHMSAHLVSPKLNQHLSGHQVSSKLNQHLSGHQVCSKLNQHMSGHQVRIPPIRLPPIPSRGATTRPSLSGHDFQIPPPSPPDMDHTSILSLTLRLSSGKDHTSLTSPPPNLHQVRIPPIRLPPIPSRGATTRPSLSGHDFQIPPPSPPDMDHTSILSLTLRLSSVYSFLHSTRYGSHLFAFLLFPPVEPQPDPLCQSVTSIFNNCPTRRYVTAVNVCSPVLVKHALCATRNGHSPIAVFKTCMDGICAGHAARQLCTHAHAMISGKACPQTPALDCL</sequence>
<evidence type="ECO:0000256" key="2">
    <source>
        <dbReference type="SAM" id="SignalP"/>
    </source>
</evidence>
<evidence type="ECO:0000256" key="1">
    <source>
        <dbReference type="SAM" id="MobiDB-lite"/>
    </source>
</evidence>
<dbReference type="Proteomes" id="UP000271974">
    <property type="component" value="Unassembled WGS sequence"/>
</dbReference>
<dbReference type="OrthoDB" id="6187380at2759"/>
<dbReference type="AlphaFoldDB" id="A0A3S1BHH0"/>
<feature type="region of interest" description="Disordered" evidence="1">
    <location>
        <begin position="446"/>
        <end position="468"/>
    </location>
</feature>
<dbReference type="EMBL" id="RQTK01000231">
    <property type="protein sequence ID" value="RUS83762.1"/>
    <property type="molecule type" value="Genomic_DNA"/>
</dbReference>
<protein>
    <recommendedName>
        <fullName evidence="5">VWFD domain-containing protein</fullName>
    </recommendedName>
</protein>
<feature type="signal peptide" evidence="2">
    <location>
        <begin position="1"/>
        <end position="27"/>
    </location>
</feature>
<gene>
    <name evidence="3" type="ORF">EGW08_008468</name>
</gene>
<keyword evidence="2" id="KW-0732">Signal</keyword>
<accession>A0A3S1BHH0</accession>
<keyword evidence="4" id="KW-1185">Reference proteome</keyword>
<evidence type="ECO:0000313" key="4">
    <source>
        <dbReference type="Proteomes" id="UP000271974"/>
    </source>
</evidence>
<name>A0A3S1BHH0_ELYCH</name>
<reference evidence="3 4" key="1">
    <citation type="submission" date="2019-01" db="EMBL/GenBank/DDBJ databases">
        <title>A draft genome assembly of the solar-powered sea slug Elysia chlorotica.</title>
        <authorList>
            <person name="Cai H."/>
            <person name="Li Q."/>
            <person name="Fang X."/>
            <person name="Li J."/>
            <person name="Curtis N.E."/>
            <person name="Altenburger A."/>
            <person name="Shibata T."/>
            <person name="Feng M."/>
            <person name="Maeda T."/>
            <person name="Schwartz J.A."/>
            <person name="Shigenobu S."/>
            <person name="Lundholm N."/>
            <person name="Nishiyama T."/>
            <person name="Yang H."/>
            <person name="Hasebe M."/>
            <person name="Li S."/>
            <person name="Pierce S.K."/>
            <person name="Wang J."/>
        </authorList>
    </citation>
    <scope>NUCLEOTIDE SEQUENCE [LARGE SCALE GENOMIC DNA]</scope>
    <source>
        <strain evidence="3">EC2010</strain>
        <tissue evidence="3">Whole organism of an adult</tissue>
    </source>
</reference>
<feature type="chain" id="PRO_5018543557" description="VWFD domain-containing protein" evidence="2">
    <location>
        <begin position="28"/>
        <end position="675"/>
    </location>
</feature>
<comment type="caution">
    <text evidence="3">The sequence shown here is derived from an EMBL/GenBank/DDBJ whole genome shotgun (WGS) entry which is preliminary data.</text>
</comment>